<evidence type="ECO:0000313" key="2">
    <source>
        <dbReference type="Proteomes" id="UP000712600"/>
    </source>
</evidence>
<protein>
    <submittedName>
        <fullName evidence="1">Uncharacterized protein</fullName>
    </submittedName>
</protein>
<sequence length="188" mass="19815">MFPPTRTVYSGAYQQPETPLRGFDSGGPSAFSGIMARGLSGRWWLRSAFGVKGVIRLGKGPLVGLSSLGGLLLSHGHVIGLKGGRLCRFSGASSAYSPLNLLFAVHAPCGCAMFLFHVFADASDSSSSTSFSSLGSGHEVRRMRPFLLGAAFCAGGCYEALGEMFSVGPLSLREDHWGGQNYRGSTLD</sequence>
<gene>
    <name evidence="1" type="ORF">F2Q69_00012093</name>
</gene>
<comment type="caution">
    <text evidence="1">The sequence shown here is derived from an EMBL/GenBank/DDBJ whole genome shotgun (WGS) entry which is preliminary data.</text>
</comment>
<dbReference type="AlphaFoldDB" id="A0A8S9QS57"/>
<name>A0A8S9QS57_BRACR</name>
<evidence type="ECO:0000313" key="1">
    <source>
        <dbReference type="EMBL" id="KAF3555664.1"/>
    </source>
</evidence>
<proteinExistence type="predicted"/>
<accession>A0A8S9QS57</accession>
<organism evidence="1 2">
    <name type="scientific">Brassica cretica</name>
    <name type="common">Mustard</name>
    <dbReference type="NCBI Taxonomy" id="69181"/>
    <lineage>
        <taxon>Eukaryota</taxon>
        <taxon>Viridiplantae</taxon>
        <taxon>Streptophyta</taxon>
        <taxon>Embryophyta</taxon>
        <taxon>Tracheophyta</taxon>
        <taxon>Spermatophyta</taxon>
        <taxon>Magnoliopsida</taxon>
        <taxon>eudicotyledons</taxon>
        <taxon>Gunneridae</taxon>
        <taxon>Pentapetalae</taxon>
        <taxon>rosids</taxon>
        <taxon>malvids</taxon>
        <taxon>Brassicales</taxon>
        <taxon>Brassicaceae</taxon>
        <taxon>Brassiceae</taxon>
        <taxon>Brassica</taxon>
    </lineage>
</organism>
<dbReference type="EMBL" id="QGKX02000996">
    <property type="protein sequence ID" value="KAF3555664.1"/>
    <property type="molecule type" value="Genomic_DNA"/>
</dbReference>
<reference evidence="1" key="1">
    <citation type="submission" date="2019-12" db="EMBL/GenBank/DDBJ databases">
        <title>Genome sequencing and annotation of Brassica cretica.</title>
        <authorList>
            <person name="Studholme D.J."/>
            <person name="Sarris P."/>
        </authorList>
    </citation>
    <scope>NUCLEOTIDE SEQUENCE</scope>
    <source>
        <strain evidence="1">PFS-109/04</strain>
        <tissue evidence="1">Leaf</tissue>
    </source>
</reference>
<dbReference type="Proteomes" id="UP000712600">
    <property type="component" value="Unassembled WGS sequence"/>
</dbReference>